<evidence type="ECO:0000313" key="2">
    <source>
        <dbReference type="Proteomes" id="UP001055811"/>
    </source>
</evidence>
<protein>
    <submittedName>
        <fullName evidence="1">Uncharacterized protein</fullName>
    </submittedName>
</protein>
<proteinExistence type="predicted"/>
<organism evidence="1 2">
    <name type="scientific">Cichorium intybus</name>
    <name type="common">Chicory</name>
    <dbReference type="NCBI Taxonomy" id="13427"/>
    <lineage>
        <taxon>Eukaryota</taxon>
        <taxon>Viridiplantae</taxon>
        <taxon>Streptophyta</taxon>
        <taxon>Embryophyta</taxon>
        <taxon>Tracheophyta</taxon>
        <taxon>Spermatophyta</taxon>
        <taxon>Magnoliopsida</taxon>
        <taxon>eudicotyledons</taxon>
        <taxon>Gunneridae</taxon>
        <taxon>Pentapetalae</taxon>
        <taxon>asterids</taxon>
        <taxon>campanulids</taxon>
        <taxon>Asterales</taxon>
        <taxon>Asteraceae</taxon>
        <taxon>Cichorioideae</taxon>
        <taxon>Cichorieae</taxon>
        <taxon>Cichoriinae</taxon>
        <taxon>Cichorium</taxon>
    </lineage>
</organism>
<gene>
    <name evidence="1" type="ORF">L2E82_42388</name>
</gene>
<dbReference type="Proteomes" id="UP001055811">
    <property type="component" value="Linkage Group LG08"/>
</dbReference>
<reference evidence="1 2" key="2">
    <citation type="journal article" date="2022" name="Mol. Ecol. Resour.">
        <title>The genomes of chicory, endive, great burdock and yacon provide insights into Asteraceae paleo-polyploidization history and plant inulin production.</title>
        <authorList>
            <person name="Fan W."/>
            <person name="Wang S."/>
            <person name="Wang H."/>
            <person name="Wang A."/>
            <person name="Jiang F."/>
            <person name="Liu H."/>
            <person name="Zhao H."/>
            <person name="Xu D."/>
            <person name="Zhang Y."/>
        </authorList>
    </citation>
    <scope>NUCLEOTIDE SEQUENCE [LARGE SCALE GENOMIC DNA]</scope>
    <source>
        <strain evidence="2">cv. Punajuju</strain>
        <tissue evidence="1">Leaves</tissue>
    </source>
</reference>
<keyword evidence="2" id="KW-1185">Reference proteome</keyword>
<evidence type="ECO:0000313" key="1">
    <source>
        <dbReference type="EMBL" id="KAI3698667.1"/>
    </source>
</evidence>
<name>A0ACB8ZM90_CICIN</name>
<dbReference type="EMBL" id="CM042016">
    <property type="protein sequence ID" value="KAI3698667.1"/>
    <property type="molecule type" value="Genomic_DNA"/>
</dbReference>
<comment type="caution">
    <text evidence="1">The sequence shown here is derived from an EMBL/GenBank/DDBJ whole genome shotgun (WGS) entry which is preliminary data.</text>
</comment>
<reference evidence="2" key="1">
    <citation type="journal article" date="2022" name="Mol. Ecol. Resour.">
        <title>The genomes of chicory, endive, great burdock and yacon provide insights into Asteraceae palaeo-polyploidization history and plant inulin production.</title>
        <authorList>
            <person name="Fan W."/>
            <person name="Wang S."/>
            <person name="Wang H."/>
            <person name="Wang A."/>
            <person name="Jiang F."/>
            <person name="Liu H."/>
            <person name="Zhao H."/>
            <person name="Xu D."/>
            <person name="Zhang Y."/>
        </authorList>
    </citation>
    <scope>NUCLEOTIDE SEQUENCE [LARGE SCALE GENOMIC DNA]</scope>
    <source>
        <strain evidence="2">cv. Punajuju</strain>
    </source>
</reference>
<accession>A0ACB8ZM90</accession>
<sequence length="84" mass="9696">MRRIWREDLWSWLRRKKGGRLGFLFPRLKACGGEARSAQQGSEKESNEDTHGIDSESMWPELGKIEIEARSHGWSWEEGGVVPL</sequence>